<feature type="region of interest" description="Disordered" evidence="2">
    <location>
        <begin position="1"/>
        <end position="198"/>
    </location>
</feature>
<feature type="compositionally biased region" description="Polar residues" evidence="2">
    <location>
        <begin position="132"/>
        <end position="141"/>
    </location>
</feature>
<dbReference type="GO" id="GO:0006623">
    <property type="term" value="P:protein targeting to vacuole"/>
    <property type="evidence" value="ECO:0007669"/>
    <property type="project" value="TreeGrafter"/>
</dbReference>
<dbReference type="Proteomes" id="UP000800097">
    <property type="component" value="Unassembled WGS sequence"/>
</dbReference>
<dbReference type="EMBL" id="ML986495">
    <property type="protein sequence ID" value="KAF2275830.1"/>
    <property type="molecule type" value="Genomic_DNA"/>
</dbReference>
<evidence type="ECO:0000313" key="4">
    <source>
        <dbReference type="Proteomes" id="UP000800097"/>
    </source>
</evidence>
<dbReference type="GO" id="GO:0007039">
    <property type="term" value="P:protein catabolic process in the vacuole"/>
    <property type="evidence" value="ECO:0007669"/>
    <property type="project" value="TreeGrafter"/>
</dbReference>
<dbReference type="PANTHER" id="PTHR14534:SF3">
    <property type="entry name" value="GID COMPLEX SUBUNIT 4 HOMOLOG"/>
    <property type="match status" value="1"/>
</dbReference>
<evidence type="ECO:0000256" key="2">
    <source>
        <dbReference type="SAM" id="MobiDB-lite"/>
    </source>
</evidence>
<name>A0A6A6JGQ3_WESOR</name>
<keyword evidence="4" id="KW-1185">Reference proteome</keyword>
<accession>A0A6A6JGQ3</accession>
<dbReference type="PANTHER" id="PTHR14534">
    <property type="entry name" value="VACUOLAR IMPORT AND DEGRADATION PROTEIN 24"/>
    <property type="match status" value="1"/>
</dbReference>
<reference evidence="3" key="1">
    <citation type="journal article" date="2020" name="Stud. Mycol.">
        <title>101 Dothideomycetes genomes: a test case for predicting lifestyles and emergence of pathogens.</title>
        <authorList>
            <person name="Haridas S."/>
            <person name="Albert R."/>
            <person name="Binder M."/>
            <person name="Bloem J."/>
            <person name="Labutti K."/>
            <person name="Salamov A."/>
            <person name="Andreopoulos B."/>
            <person name="Baker S."/>
            <person name="Barry K."/>
            <person name="Bills G."/>
            <person name="Bluhm B."/>
            <person name="Cannon C."/>
            <person name="Castanera R."/>
            <person name="Culley D."/>
            <person name="Daum C."/>
            <person name="Ezra D."/>
            <person name="Gonzalez J."/>
            <person name="Henrissat B."/>
            <person name="Kuo A."/>
            <person name="Liang C."/>
            <person name="Lipzen A."/>
            <person name="Lutzoni F."/>
            <person name="Magnuson J."/>
            <person name="Mondo S."/>
            <person name="Nolan M."/>
            <person name="Ohm R."/>
            <person name="Pangilinan J."/>
            <person name="Park H.-J."/>
            <person name="Ramirez L."/>
            <person name="Alfaro M."/>
            <person name="Sun H."/>
            <person name="Tritt A."/>
            <person name="Yoshinaga Y."/>
            <person name="Zwiers L.-H."/>
            <person name="Turgeon B."/>
            <person name="Goodwin S."/>
            <person name="Spatafora J."/>
            <person name="Crous P."/>
            <person name="Grigoriev I."/>
        </authorList>
    </citation>
    <scope>NUCLEOTIDE SEQUENCE</scope>
    <source>
        <strain evidence="3">CBS 379.55</strain>
    </source>
</reference>
<evidence type="ECO:0000313" key="3">
    <source>
        <dbReference type="EMBL" id="KAF2275830.1"/>
    </source>
</evidence>
<feature type="compositionally biased region" description="Basic and acidic residues" evidence="2">
    <location>
        <begin position="173"/>
        <end position="183"/>
    </location>
</feature>
<gene>
    <name evidence="3" type="ORF">EI97DRAFT_57071</name>
</gene>
<evidence type="ECO:0000256" key="1">
    <source>
        <dbReference type="ARBA" id="ARBA00061469"/>
    </source>
</evidence>
<feature type="compositionally biased region" description="Acidic residues" evidence="2">
    <location>
        <begin position="96"/>
        <end position="110"/>
    </location>
</feature>
<dbReference type="OrthoDB" id="62at2759"/>
<dbReference type="GeneID" id="54556101"/>
<evidence type="ECO:0008006" key="5">
    <source>
        <dbReference type="Google" id="ProtNLM"/>
    </source>
</evidence>
<dbReference type="RefSeq" id="XP_033653369.1">
    <property type="nucleotide sequence ID" value="XM_033802926.1"/>
</dbReference>
<dbReference type="AlphaFoldDB" id="A0A6A6JGQ3"/>
<proteinExistence type="inferred from homology"/>
<feature type="compositionally biased region" description="Basic and acidic residues" evidence="2">
    <location>
        <begin position="40"/>
        <end position="58"/>
    </location>
</feature>
<dbReference type="InterPro" id="IPR018618">
    <property type="entry name" value="GID4/10-like"/>
</dbReference>
<protein>
    <recommendedName>
        <fullName evidence="5">Vacuolar import and degradation protein-domain-containing protein</fullName>
    </recommendedName>
</protein>
<dbReference type="GO" id="GO:0034657">
    <property type="term" value="C:GID complex"/>
    <property type="evidence" value="ECO:0007669"/>
    <property type="project" value="TreeGrafter"/>
</dbReference>
<comment type="similarity">
    <text evidence="1">Belongs to the GID4/VID24 family.</text>
</comment>
<dbReference type="GO" id="GO:0043161">
    <property type="term" value="P:proteasome-mediated ubiquitin-dependent protein catabolic process"/>
    <property type="evidence" value="ECO:0007669"/>
    <property type="project" value="TreeGrafter"/>
</dbReference>
<dbReference type="GO" id="GO:0005773">
    <property type="term" value="C:vacuole"/>
    <property type="evidence" value="ECO:0007669"/>
    <property type="project" value="GOC"/>
</dbReference>
<dbReference type="GO" id="GO:0045721">
    <property type="term" value="P:negative regulation of gluconeogenesis"/>
    <property type="evidence" value="ECO:0007669"/>
    <property type="project" value="TreeGrafter"/>
</dbReference>
<dbReference type="Pfam" id="PF09783">
    <property type="entry name" value="Vac_ImportDeg"/>
    <property type="match status" value="1"/>
</dbReference>
<sequence length="616" mass="69560">MPPANSRETSPPDLAPRLASPSYPSALQQPTEPFEPPETNMERSRRQRSDSEQQDRLRRVMNRLRRIHDPPGTSYGDRVPRENYLYDWSPANEANEVNEADEAAGEDELDQMLAEMASARPSPHPDGRRQSRIPSQHSSRPLNSNQSSASASWLRSALASRRNAHVLNGSPDHTSRSPDRTMARDPYSTSNASDTRPLAIQRLAARRSMLEMEIERDRERERNRNRNPYLDLAEREQIRRDRFLPPRSDPRRLGHWIDDSEKPAPAASALFERTIRYLSRIRHVDNILDGREYAVEAGLLQDNVEPEPDFLLHTLAIPPPPPSSWLAPGAILSGCQHATSLSTTVTTSAVSNTLYRFRNGDYLTSTLFDYSGPLGPEYIPAHERHLPLPGPDTVLSHNPQQDRWPVKVTIHAVDYENMSLSATMEAYNVPSHPHSHQSSGGGDSIPSCARMSSITTYLEGEILDFKQHTLLTESFKSTAANDATYWHKLPCFRGYSVEQLALGLTNRHFYDMLARDWILMRWKERCFVKKCPDSASPAGESHGFEHEGSGEAMSDEYVSTFVDSNCGLTISGFYYVCLRREDGKLEGLYCDPQSSPYQCLKLESVSRGVFPARAFR</sequence>
<organism evidence="3 4">
    <name type="scientific">Westerdykella ornata</name>
    <dbReference type="NCBI Taxonomy" id="318751"/>
    <lineage>
        <taxon>Eukaryota</taxon>
        <taxon>Fungi</taxon>
        <taxon>Dikarya</taxon>
        <taxon>Ascomycota</taxon>
        <taxon>Pezizomycotina</taxon>
        <taxon>Dothideomycetes</taxon>
        <taxon>Pleosporomycetidae</taxon>
        <taxon>Pleosporales</taxon>
        <taxon>Sporormiaceae</taxon>
        <taxon>Westerdykella</taxon>
    </lineage>
</organism>
<feature type="compositionally biased region" description="Low complexity" evidence="2">
    <location>
        <begin position="142"/>
        <end position="161"/>
    </location>
</feature>